<dbReference type="RefSeq" id="WP_116545474.1">
    <property type="nucleotide sequence ID" value="NZ_QEKI01000031.1"/>
</dbReference>
<sequence>MEGAEIIQSAIGQRLESGKLQSFILNGELVDRINVTFLKFNNWVRITSTDEKTKITLEGSSSDKGQLNVDKEFRYPVEDIILHFPEFRKFIGKRLIDYKELVLKSNESLSFGVNLFFEDDLNFLIHNQDYPIDKNEYLFENLVPENLKEK</sequence>
<name>A0A2U1AH04_9BACT</name>
<reference evidence="1 2" key="1">
    <citation type="submission" date="2018-04" db="EMBL/GenBank/DDBJ databases">
        <title>Genomic Encyclopedia of Type Strains, Phase IV (KMG-IV): sequencing the most valuable type-strain genomes for metagenomic binning, comparative biology and taxonomic classification.</title>
        <authorList>
            <person name="Goeker M."/>
        </authorList>
    </citation>
    <scope>NUCLEOTIDE SEQUENCE [LARGE SCALE GENOMIC DNA]</scope>
    <source>
        <strain evidence="1 2">DSM 100231</strain>
    </source>
</reference>
<dbReference type="Proteomes" id="UP000245466">
    <property type="component" value="Unassembled WGS sequence"/>
</dbReference>
<evidence type="ECO:0000313" key="1">
    <source>
        <dbReference type="EMBL" id="PVY35667.1"/>
    </source>
</evidence>
<comment type="caution">
    <text evidence="1">The sequence shown here is derived from an EMBL/GenBank/DDBJ whole genome shotgun (WGS) entry which is preliminary data.</text>
</comment>
<dbReference type="EMBL" id="QEKI01000031">
    <property type="protein sequence ID" value="PVY35667.1"/>
    <property type="molecule type" value="Genomic_DNA"/>
</dbReference>
<keyword evidence="2" id="KW-1185">Reference proteome</keyword>
<dbReference type="AlphaFoldDB" id="A0A2U1AH04"/>
<gene>
    <name evidence="1" type="ORF">C8E01_1314</name>
</gene>
<accession>A0A2U1AH04</accession>
<dbReference type="OrthoDB" id="980925at2"/>
<organism evidence="1 2">
    <name type="scientific">Pontibacter virosus</name>
    <dbReference type="NCBI Taxonomy" id="1765052"/>
    <lineage>
        <taxon>Bacteria</taxon>
        <taxon>Pseudomonadati</taxon>
        <taxon>Bacteroidota</taxon>
        <taxon>Cytophagia</taxon>
        <taxon>Cytophagales</taxon>
        <taxon>Hymenobacteraceae</taxon>
        <taxon>Pontibacter</taxon>
    </lineage>
</organism>
<proteinExistence type="predicted"/>
<evidence type="ECO:0000313" key="2">
    <source>
        <dbReference type="Proteomes" id="UP000245466"/>
    </source>
</evidence>
<protein>
    <submittedName>
        <fullName evidence="1">Uncharacterized protein</fullName>
    </submittedName>
</protein>